<comment type="caution">
    <text evidence="11">The sequence shown here is derived from an EMBL/GenBank/DDBJ whole genome shotgun (WGS) entry which is preliminary data.</text>
</comment>
<protein>
    <submittedName>
        <fullName evidence="11">Endonuclease</fullName>
    </submittedName>
</protein>
<dbReference type="PANTHER" id="PTHR15822:SF4">
    <property type="entry name" value="TYROSYL-DNA PHOSPHODIESTERASE 2"/>
    <property type="match status" value="1"/>
</dbReference>
<dbReference type="AlphaFoldDB" id="A0A2S7WKQ6"/>
<feature type="transmembrane region" description="Helical" evidence="9">
    <location>
        <begin position="6"/>
        <end position="24"/>
    </location>
</feature>
<evidence type="ECO:0000256" key="9">
    <source>
        <dbReference type="SAM" id="Phobius"/>
    </source>
</evidence>
<dbReference type="GO" id="GO:0046872">
    <property type="term" value="F:metal ion binding"/>
    <property type="evidence" value="ECO:0007669"/>
    <property type="project" value="UniProtKB-KW"/>
</dbReference>
<dbReference type="InterPro" id="IPR051547">
    <property type="entry name" value="TDP2-like"/>
</dbReference>
<feature type="transmembrane region" description="Helical" evidence="9">
    <location>
        <begin position="36"/>
        <end position="62"/>
    </location>
</feature>
<gene>
    <name evidence="11" type="ORF">BTO18_02840</name>
</gene>
<comment type="cofactor">
    <cofactor evidence="2">
        <name>Mg(2+)</name>
        <dbReference type="ChEBI" id="CHEBI:18420"/>
    </cofactor>
</comment>
<dbReference type="GO" id="GO:0006281">
    <property type="term" value="P:DNA repair"/>
    <property type="evidence" value="ECO:0007669"/>
    <property type="project" value="UniProtKB-KW"/>
</dbReference>
<evidence type="ECO:0000256" key="3">
    <source>
        <dbReference type="ARBA" id="ARBA00022722"/>
    </source>
</evidence>
<evidence type="ECO:0000256" key="4">
    <source>
        <dbReference type="ARBA" id="ARBA00022723"/>
    </source>
</evidence>
<dbReference type="SUPFAM" id="SSF56219">
    <property type="entry name" value="DNase I-like"/>
    <property type="match status" value="1"/>
</dbReference>
<feature type="domain" description="Endonuclease/exonuclease/phosphatase" evidence="10">
    <location>
        <begin position="102"/>
        <end position="327"/>
    </location>
</feature>
<keyword evidence="12" id="KW-1185">Reference proteome</keyword>
<evidence type="ECO:0000256" key="1">
    <source>
        <dbReference type="ARBA" id="ARBA00001936"/>
    </source>
</evidence>
<name>A0A2S7WKQ6_9FLAO</name>
<dbReference type="GO" id="GO:0016787">
    <property type="term" value="F:hydrolase activity"/>
    <property type="evidence" value="ECO:0007669"/>
    <property type="project" value="UniProtKB-KW"/>
</dbReference>
<organism evidence="11 12">
    <name type="scientific">Polaribacter porphyrae</name>
    <dbReference type="NCBI Taxonomy" id="1137780"/>
    <lineage>
        <taxon>Bacteria</taxon>
        <taxon>Pseudomonadati</taxon>
        <taxon>Bacteroidota</taxon>
        <taxon>Flavobacteriia</taxon>
        <taxon>Flavobacteriales</taxon>
        <taxon>Flavobacteriaceae</taxon>
    </lineage>
</organism>
<reference evidence="11 12" key="1">
    <citation type="submission" date="2016-12" db="EMBL/GenBank/DDBJ databases">
        <title>Trade-off between light-utilization and light-protection in marine flavobacteria.</title>
        <authorList>
            <person name="Kumagai Y."/>
            <person name="Yoshizawa S."/>
            <person name="Kogure K."/>
            <person name="Iwasaki W."/>
        </authorList>
    </citation>
    <scope>NUCLEOTIDE SEQUENCE [LARGE SCALE GENOMIC DNA]</scope>
    <source>
        <strain evidence="11 12">NBRC 108759</strain>
    </source>
</reference>
<dbReference type="OrthoDB" id="635146at2"/>
<dbReference type="InterPro" id="IPR036691">
    <property type="entry name" value="Endo/exonu/phosph_ase_sf"/>
</dbReference>
<keyword evidence="5" id="KW-0227">DNA damage</keyword>
<evidence type="ECO:0000256" key="2">
    <source>
        <dbReference type="ARBA" id="ARBA00001946"/>
    </source>
</evidence>
<dbReference type="Pfam" id="PF03372">
    <property type="entry name" value="Exo_endo_phos"/>
    <property type="match status" value="1"/>
</dbReference>
<keyword evidence="11" id="KW-0255">Endonuclease</keyword>
<evidence type="ECO:0000313" key="11">
    <source>
        <dbReference type="EMBL" id="PQJ78190.1"/>
    </source>
</evidence>
<keyword evidence="9" id="KW-0472">Membrane</keyword>
<dbReference type="Proteomes" id="UP000238882">
    <property type="component" value="Unassembled WGS sequence"/>
</dbReference>
<accession>A0A2S7WKQ6</accession>
<sequence length="338" mass="39887">MKNLSFVNKIVFVINSLVATYMLLSFMLPHISPKSYPIFAILSLFAPILLLVNIFFILYWLITLKKQFLLSTTILIIGWFVASPFYKFSKKDNPQDTDLSIMSYNVRMFNQWGWIDEKDISKKIIDFTTKINPDVLLFQEYYNLEHYKFNYPHKYIKSKKSNQKLALAIYSKYPIVNKGSFNFENTSNNIIYADVLKDNDTIRIYNLHLESLQLNTDKENFGEENSEKLIARLKDRFQKQADQTTSLLEHEKKWEGKKIIAGDFNNTAYSWVYKQISENKKDAFIEAGNGFGKTYNYLFPMRIDFIFTDTNATINSFTRHKVKFSDHFPIQSHINWQE</sequence>
<evidence type="ECO:0000313" key="12">
    <source>
        <dbReference type="Proteomes" id="UP000238882"/>
    </source>
</evidence>
<keyword evidence="9" id="KW-0812">Transmembrane</keyword>
<evidence type="ECO:0000256" key="7">
    <source>
        <dbReference type="ARBA" id="ARBA00022842"/>
    </source>
</evidence>
<proteinExistence type="predicted"/>
<dbReference type="EMBL" id="MSCN01000001">
    <property type="protein sequence ID" value="PQJ78190.1"/>
    <property type="molecule type" value="Genomic_DNA"/>
</dbReference>
<dbReference type="GO" id="GO:0004519">
    <property type="term" value="F:endonuclease activity"/>
    <property type="evidence" value="ECO:0007669"/>
    <property type="project" value="UniProtKB-KW"/>
</dbReference>
<evidence type="ECO:0000259" key="10">
    <source>
        <dbReference type="Pfam" id="PF03372"/>
    </source>
</evidence>
<dbReference type="PANTHER" id="PTHR15822">
    <property type="entry name" value="TRAF AND TNF RECEPTOR-ASSOCIATED PROTEIN"/>
    <property type="match status" value="1"/>
</dbReference>
<keyword evidence="8" id="KW-0234">DNA repair</keyword>
<evidence type="ECO:0000256" key="5">
    <source>
        <dbReference type="ARBA" id="ARBA00022763"/>
    </source>
</evidence>
<keyword evidence="9" id="KW-1133">Transmembrane helix</keyword>
<keyword evidence="4" id="KW-0479">Metal-binding</keyword>
<keyword evidence="3" id="KW-0540">Nuclease</keyword>
<keyword evidence="7" id="KW-0460">Magnesium</keyword>
<dbReference type="CDD" id="cd09084">
    <property type="entry name" value="EEP-2"/>
    <property type="match status" value="1"/>
</dbReference>
<evidence type="ECO:0000256" key="8">
    <source>
        <dbReference type="ARBA" id="ARBA00023204"/>
    </source>
</evidence>
<comment type="cofactor">
    <cofactor evidence="1">
        <name>Mn(2+)</name>
        <dbReference type="ChEBI" id="CHEBI:29035"/>
    </cofactor>
</comment>
<feature type="transmembrane region" description="Helical" evidence="9">
    <location>
        <begin position="68"/>
        <end position="86"/>
    </location>
</feature>
<keyword evidence="6" id="KW-0378">Hydrolase</keyword>
<evidence type="ECO:0000256" key="6">
    <source>
        <dbReference type="ARBA" id="ARBA00022801"/>
    </source>
</evidence>
<dbReference type="InterPro" id="IPR005135">
    <property type="entry name" value="Endo/exonuclease/phosphatase"/>
</dbReference>
<dbReference type="Gene3D" id="3.60.10.10">
    <property type="entry name" value="Endonuclease/exonuclease/phosphatase"/>
    <property type="match status" value="1"/>
</dbReference>
<dbReference type="RefSeq" id="WP_105014772.1">
    <property type="nucleotide sequence ID" value="NZ_MSCN01000001.1"/>
</dbReference>